<organism evidence="1 2">
    <name type="scientific">Vaccinium darrowii</name>
    <dbReference type="NCBI Taxonomy" id="229202"/>
    <lineage>
        <taxon>Eukaryota</taxon>
        <taxon>Viridiplantae</taxon>
        <taxon>Streptophyta</taxon>
        <taxon>Embryophyta</taxon>
        <taxon>Tracheophyta</taxon>
        <taxon>Spermatophyta</taxon>
        <taxon>Magnoliopsida</taxon>
        <taxon>eudicotyledons</taxon>
        <taxon>Gunneridae</taxon>
        <taxon>Pentapetalae</taxon>
        <taxon>asterids</taxon>
        <taxon>Ericales</taxon>
        <taxon>Ericaceae</taxon>
        <taxon>Vaccinioideae</taxon>
        <taxon>Vaccinieae</taxon>
        <taxon>Vaccinium</taxon>
    </lineage>
</organism>
<sequence length="269" mass="30000">MELTAEKLENNAGHESYRVHVGSHRILSITTRCHDTATKWIKEVQKCHRNKPGPLLVGLSASVESGSYGRRASNSTTDPKKLPYDFLQLSIGSHCLIYHLPDPYNNKALKTFKSFFADDNVIAVGVDMTSVTNKLEQIHEIKVSNPMDLNEMAVQALKITSTTGGKEYHGLARCSLDRLAEVVCGSDVYVIRPESELEWYVNKELDIFSGRSPEITDEKVMFSTLDAYFCYLIGLELLRKIGSSVSSSSASSSSSKKKKSKKKMNKNKK</sequence>
<protein>
    <submittedName>
        <fullName evidence="1">Uncharacterized protein</fullName>
    </submittedName>
</protein>
<keyword evidence="2" id="KW-1185">Reference proteome</keyword>
<reference evidence="1 2" key="1">
    <citation type="journal article" date="2021" name="Hortic Res">
        <title>High-quality reference genome and annotation aids understanding of berry development for evergreen blueberry (Vaccinium darrowii).</title>
        <authorList>
            <person name="Yu J."/>
            <person name="Hulse-Kemp A.M."/>
            <person name="Babiker E."/>
            <person name="Staton M."/>
        </authorList>
    </citation>
    <scope>NUCLEOTIDE SEQUENCE [LARGE SCALE GENOMIC DNA]</scope>
    <source>
        <strain evidence="2">cv. NJ 8807/NJ 8810</strain>
        <tissue evidence="1">Young leaf</tissue>
    </source>
</reference>
<evidence type="ECO:0000313" key="1">
    <source>
        <dbReference type="EMBL" id="KAH7853387.1"/>
    </source>
</evidence>
<name>A0ACB7YIC3_9ERIC</name>
<dbReference type="EMBL" id="CM037161">
    <property type="protein sequence ID" value="KAH7853387.1"/>
    <property type="molecule type" value="Genomic_DNA"/>
</dbReference>
<accession>A0ACB7YIC3</accession>
<gene>
    <name evidence="1" type="ORF">Vadar_001821</name>
</gene>
<evidence type="ECO:0000313" key="2">
    <source>
        <dbReference type="Proteomes" id="UP000828048"/>
    </source>
</evidence>
<comment type="caution">
    <text evidence="1">The sequence shown here is derived from an EMBL/GenBank/DDBJ whole genome shotgun (WGS) entry which is preliminary data.</text>
</comment>
<proteinExistence type="predicted"/>
<dbReference type="Proteomes" id="UP000828048">
    <property type="component" value="Chromosome 11"/>
</dbReference>